<protein>
    <submittedName>
        <fullName evidence="5">Hydroxymethylglutaryl-CoA lyase</fullName>
    </submittedName>
</protein>
<dbReference type="PANTHER" id="PTHR42738:SF7">
    <property type="entry name" value="HYDROXYMETHYLGLUTARYL-COA LYASE"/>
    <property type="match status" value="1"/>
</dbReference>
<dbReference type="AlphaFoldDB" id="A0A7I9W673"/>
<sequence length="396" mass="43073">MPGTATSAARHAHQQMPHLAYGPAGMPAVAVVEEGMREGLQIENPDISVEDRIRLLDALSDTGLKRIVVGSFVSPKWTPQMAMIDKVVEGFTPRPDVIYTALALNEKGVERRAKYIPPLSLDDGLPATNVHLCDVFARRNTNRSREQEIASWPGRIEAAVANGATEAQVGLGAAWGSNWLGGFSHAERMDLLARQVQLWEAAGIAVTKVSLADPMGWNVPHEVEEDLSEIIRRWPSVRTFHLHLHNTRGVAAISIYSALRTLDERHTAIIDASIGGMAGCPYCGNGRAATLTPTEDLVHLLESLGYRTGVDLDRLIDVVVLAEEIVGHPLYGHVSKAGPRPGPDRLYPMDMPFVETLEQAQHFRVGPSAYQGALSPWKEPIVSPARDAISPAPQSD</sequence>
<evidence type="ECO:0000256" key="3">
    <source>
        <dbReference type="ARBA" id="ARBA00023239"/>
    </source>
</evidence>
<dbReference type="GO" id="GO:0046872">
    <property type="term" value="F:metal ion binding"/>
    <property type="evidence" value="ECO:0007669"/>
    <property type="project" value="UniProtKB-KW"/>
</dbReference>
<dbReference type="PROSITE" id="PS50991">
    <property type="entry name" value="PYR_CT"/>
    <property type="match status" value="1"/>
</dbReference>
<dbReference type="InterPro" id="IPR043594">
    <property type="entry name" value="HMGL"/>
</dbReference>
<dbReference type="Gene3D" id="3.20.20.70">
    <property type="entry name" value="Aldolase class I"/>
    <property type="match status" value="1"/>
</dbReference>
<keyword evidence="3 5" id="KW-0456">Lyase</keyword>
<dbReference type="GO" id="GO:0006552">
    <property type="term" value="P:L-leucine catabolic process"/>
    <property type="evidence" value="ECO:0007669"/>
    <property type="project" value="TreeGrafter"/>
</dbReference>
<comment type="caution">
    <text evidence="5">The sequence shown here is derived from an EMBL/GenBank/DDBJ whole genome shotgun (WGS) entry which is preliminary data.</text>
</comment>
<evidence type="ECO:0000313" key="5">
    <source>
        <dbReference type="EMBL" id="GFG52676.1"/>
    </source>
</evidence>
<keyword evidence="2" id="KW-0479">Metal-binding</keyword>
<dbReference type="Proteomes" id="UP000465302">
    <property type="component" value="Unassembled WGS sequence"/>
</dbReference>
<organism evidence="5 6">
    <name type="scientific">Mycolicibacterium agri</name>
    <name type="common">Mycobacterium agri</name>
    <dbReference type="NCBI Taxonomy" id="36811"/>
    <lineage>
        <taxon>Bacteria</taxon>
        <taxon>Bacillati</taxon>
        <taxon>Actinomycetota</taxon>
        <taxon>Actinomycetes</taxon>
        <taxon>Mycobacteriales</taxon>
        <taxon>Mycobacteriaceae</taxon>
        <taxon>Mycolicibacterium</taxon>
    </lineage>
</organism>
<dbReference type="InterPro" id="IPR013785">
    <property type="entry name" value="Aldolase_TIM"/>
</dbReference>
<dbReference type="InterPro" id="IPR000891">
    <property type="entry name" value="PYR_CT"/>
</dbReference>
<evidence type="ECO:0000256" key="1">
    <source>
        <dbReference type="ARBA" id="ARBA00009405"/>
    </source>
</evidence>
<dbReference type="GO" id="GO:0046951">
    <property type="term" value="P:ketone body biosynthetic process"/>
    <property type="evidence" value="ECO:0007669"/>
    <property type="project" value="TreeGrafter"/>
</dbReference>
<dbReference type="PANTHER" id="PTHR42738">
    <property type="entry name" value="HYDROXYMETHYLGLUTARYL-COA LYASE"/>
    <property type="match status" value="1"/>
</dbReference>
<dbReference type="Pfam" id="PF00682">
    <property type="entry name" value="HMGL-like"/>
    <property type="match status" value="1"/>
</dbReference>
<dbReference type="GO" id="GO:0004419">
    <property type="term" value="F:hydroxymethylglutaryl-CoA lyase activity"/>
    <property type="evidence" value="ECO:0007669"/>
    <property type="project" value="TreeGrafter"/>
</dbReference>
<reference evidence="5 6" key="1">
    <citation type="journal article" date="2019" name="Emerg. Microbes Infect.">
        <title>Comprehensive subspecies identification of 175 nontuberculous mycobacteria species based on 7547 genomic profiles.</title>
        <authorList>
            <person name="Matsumoto Y."/>
            <person name="Kinjo T."/>
            <person name="Motooka D."/>
            <person name="Nabeya D."/>
            <person name="Jung N."/>
            <person name="Uechi K."/>
            <person name="Horii T."/>
            <person name="Iida T."/>
            <person name="Fujita J."/>
            <person name="Nakamura S."/>
        </authorList>
    </citation>
    <scope>NUCLEOTIDE SEQUENCE [LARGE SCALE GENOMIC DNA]</scope>
    <source>
        <strain evidence="5 6">JCM 6377</strain>
    </source>
</reference>
<accession>A0A7I9W673</accession>
<dbReference type="EMBL" id="BLKS01000001">
    <property type="protein sequence ID" value="GFG52676.1"/>
    <property type="molecule type" value="Genomic_DNA"/>
</dbReference>
<gene>
    <name evidence="5" type="ORF">MAGR_41170</name>
</gene>
<dbReference type="RefSeq" id="WP_234816054.1">
    <property type="nucleotide sequence ID" value="NZ_BLKS01000001.1"/>
</dbReference>
<dbReference type="SUPFAM" id="SSF51569">
    <property type="entry name" value="Aldolase"/>
    <property type="match status" value="1"/>
</dbReference>
<comment type="similarity">
    <text evidence="1">Belongs to the HMG-CoA lyase family.</text>
</comment>
<feature type="domain" description="Pyruvate carboxyltransferase" evidence="4">
    <location>
        <begin position="29"/>
        <end position="316"/>
    </location>
</feature>
<proteinExistence type="inferred from homology"/>
<evidence type="ECO:0000256" key="2">
    <source>
        <dbReference type="ARBA" id="ARBA00022723"/>
    </source>
</evidence>
<evidence type="ECO:0000313" key="6">
    <source>
        <dbReference type="Proteomes" id="UP000465302"/>
    </source>
</evidence>
<name>A0A7I9W673_MYCAG</name>
<evidence type="ECO:0000259" key="4">
    <source>
        <dbReference type="PROSITE" id="PS50991"/>
    </source>
</evidence>